<evidence type="ECO:0008006" key="3">
    <source>
        <dbReference type="Google" id="ProtNLM"/>
    </source>
</evidence>
<accession>A0A9X1VKR1</accession>
<protein>
    <recommendedName>
        <fullName evidence="3">Bacterial mobilisation domain-containing protein</fullName>
    </recommendedName>
</protein>
<dbReference type="AlphaFoldDB" id="A0A9X1VKR1"/>
<keyword evidence="2" id="KW-1185">Reference proteome</keyword>
<organism evidence="1 2">
    <name type="scientific">Polaribacter marinus</name>
    <dbReference type="NCBI Taxonomy" id="2916838"/>
    <lineage>
        <taxon>Bacteria</taxon>
        <taxon>Pseudomonadati</taxon>
        <taxon>Bacteroidota</taxon>
        <taxon>Flavobacteriia</taxon>
        <taxon>Flavobacteriales</taxon>
        <taxon>Flavobacteriaceae</taxon>
    </lineage>
</organism>
<comment type="caution">
    <text evidence="1">The sequence shown here is derived from an EMBL/GenBank/DDBJ whole genome shotgun (WGS) entry which is preliminary data.</text>
</comment>
<name>A0A9X1VKR1_9FLAO</name>
<dbReference type="RefSeq" id="WP_242177409.1">
    <property type="nucleotide sequence ID" value="NZ_JAKQYM010000002.1"/>
</dbReference>
<proteinExistence type="predicted"/>
<gene>
    <name evidence="1" type="ORF">MC378_03875</name>
</gene>
<reference evidence="1" key="1">
    <citation type="submission" date="2022-02" db="EMBL/GenBank/DDBJ databases">
        <title>Polaribacter sp. MSW13, isolated from seawater.</title>
        <authorList>
            <person name="Kristyanto S."/>
            <person name="Jung J."/>
            <person name="Jeon C.O."/>
        </authorList>
    </citation>
    <scope>NUCLEOTIDE SEQUENCE</scope>
    <source>
        <strain evidence="1">MSW13</strain>
    </source>
</reference>
<evidence type="ECO:0000313" key="2">
    <source>
        <dbReference type="Proteomes" id="UP001139369"/>
    </source>
</evidence>
<dbReference type="EMBL" id="JAKQYM010000002">
    <property type="protein sequence ID" value="MCI2228294.1"/>
    <property type="molecule type" value="Genomic_DNA"/>
</dbReference>
<sequence>MEKLDKKTRIGIRITYELKSKWKIEANKELATLTDFIVNKIEGNRPINEIKHIENLFNQMGNDRRKVENNINQISRNINISKGLNESQMFQFLELLGEYKTIVDEQNKRIIKVFKILHS</sequence>
<evidence type="ECO:0000313" key="1">
    <source>
        <dbReference type="EMBL" id="MCI2228294.1"/>
    </source>
</evidence>
<dbReference type="Proteomes" id="UP001139369">
    <property type="component" value="Unassembled WGS sequence"/>
</dbReference>